<organism evidence="1">
    <name type="scientific">uncultured Solirubrobacteraceae bacterium</name>
    <dbReference type="NCBI Taxonomy" id="1162706"/>
    <lineage>
        <taxon>Bacteria</taxon>
        <taxon>Bacillati</taxon>
        <taxon>Actinomycetota</taxon>
        <taxon>Thermoleophilia</taxon>
        <taxon>Solirubrobacterales</taxon>
        <taxon>Solirubrobacteraceae</taxon>
        <taxon>environmental samples</taxon>
    </lineage>
</organism>
<accession>A0A6J4RW17</accession>
<name>A0A6J4RW17_9ACTN</name>
<feature type="non-terminal residue" evidence="1">
    <location>
        <position position="1"/>
    </location>
</feature>
<feature type="non-terminal residue" evidence="1">
    <location>
        <position position="39"/>
    </location>
</feature>
<dbReference type="EMBL" id="CADCVJ010000151">
    <property type="protein sequence ID" value="CAA9477326.1"/>
    <property type="molecule type" value="Genomic_DNA"/>
</dbReference>
<evidence type="ECO:0000313" key="1">
    <source>
        <dbReference type="EMBL" id="CAA9477326.1"/>
    </source>
</evidence>
<reference evidence="1" key="1">
    <citation type="submission" date="2020-02" db="EMBL/GenBank/DDBJ databases">
        <authorList>
            <person name="Meier V. D."/>
        </authorList>
    </citation>
    <scope>NUCLEOTIDE SEQUENCE</scope>
    <source>
        <strain evidence="1">AVDCRST_MAG38</strain>
    </source>
</reference>
<protein>
    <submittedName>
        <fullName evidence="1">Uncharacterized protein</fullName>
    </submittedName>
</protein>
<sequence length="39" mass="4303">ARPQVEVDVRAPRAEEEAVRAEAGQLHLLRPAAALREQV</sequence>
<proteinExistence type="predicted"/>
<dbReference type="AlphaFoldDB" id="A0A6J4RW17"/>
<gene>
    <name evidence="1" type="ORF">AVDCRST_MAG38-1771</name>
</gene>